<reference evidence="2 3" key="1">
    <citation type="submission" date="2020-08" db="EMBL/GenBank/DDBJ databases">
        <title>Functional genomics of gut bacteria from endangered species of beetles.</title>
        <authorList>
            <person name="Carlos-Shanley C."/>
        </authorList>
    </citation>
    <scope>NUCLEOTIDE SEQUENCE [LARGE SCALE GENOMIC DNA]</scope>
    <source>
        <strain evidence="2 3">S00245</strain>
    </source>
</reference>
<dbReference type="Pfam" id="PF02321">
    <property type="entry name" value="OEP"/>
    <property type="match status" value="1"/>
</dbReference>
<accession>A0A7W7NYC7</accession>
<dbReference type="Proteomes" id="UP000555448">
    <property type="component" value="Unassembled WGS sequence"/>
</dbReference>
<dbReference type="EMBL" id="JACHLR010000017">
    <property type="protein sequence ID" value="MBB4860105.1"/>
    <property type="molecule type" value="Genomic_DNA"/>
</dbReference>
<organism evidence="2 3">
    <name type="scientific">Novosphingobium chloroacetimidivorans</name>
    <dbReference type="NCBI Taxonomy" id="1428314"/>
    <lineage>
        <taxon>Bacteria</taxon>
        <taxon>Pseudomonadati</taxon>
        <taxon>Pseudomonadota</taxon>
        <taxon>Alphaproteobacteria</taxon>
        <taxon>Sphingomonadales</taxon>
        <taxon>Sphingomonadaceae</taxon>
        <taxon>Novosphingobium</taxon>
    </lineage>
</organism>
<dbReference type="InterPro" id="IPR003423">
    <property type="entry name" value="OMP_efflux"/>
</dbReference>
<protein>
    <submittedName>
        <fullName evidence="2">NodT family efflux transporter outer membrane factor (OMF) lipoprotein</fullName>
    </submittedName>
</protein>
<sequence>MLSVLLGVSPAELGPADFSLAQFALPSTIPVALPSQLVHKRPDILEAEARLHAATAEIGGATAALYPDVTLGASLTQSAAKPGNLVGSNFNAFDVFAGLTAPIFHGGTLKAEKRGAEAGARAAVADYRQVVTEAFAQVAGLLSALGTDDRELEERQAAAEIAERSLYLSRRSFQVGNSGVLQVLDASRASQRPQRSLVDTRARQYQNAARLMIATAGGWETAPVGETGAHLGS</sequence>
<dbReference type="SUPFAM" id="SSF56954">
    <property type="entry name" value="Outer membrane efflux proteins (OEP)"/>
    <property type="match status" value="1"/>
</dbReference>
<dbReference type="InterPro" id="IPR010131">
    <property type="entry name" value="MdtP/NodT-like"/>
</dbReference>
<dbReference type="PANTHER" id="PTHR30203">
    <property type="entry name" value="OUTER MEMBRANE CATION EFFLUX PROTEIN"/>
    <property type="match status" value="1"/>
</dbReference>
<evidence type="ECO:0000256" key="1">
    <source>
        <dbReference type="ARBA" id="ARBA00007613"/>
    </source>
</evidence>
<dbReference type="RefSeq" id="WP_246381920.1">
    <property type="nucleotide sequence ID" value="NZ_JACHLR010000017.1"/>
</dbReference>
<dbReference type="AlphaFoldDB" id="A0A7W7NYC7"/>
<keyword evidence="2" id="KW-0449">Lipoprotein</keyword>
<comment type="similarity">
    <text evidence="1">Belongs to the outer membrane factor (OMF) (TC 1.B.17) family.</text>
</comment>
<dbReference type="PANTHER" id="PTHR30203:SF32">
    <property type="entry name" value="CATION EFFLUX SYSTEM PROTEIN CUSC"/>
    <property type="match status" value="1"/>
</dbReference>
<comment type="caution">
    <text evidence="2">The sequence shown here is derived from an EMBL/GenBank/DDBJ whole genome shotgun (WGS) entry which is preliminary data.</text>
</comment>
<gene>
    <name evidence="2" type="ORF">HNO88_003446</name>
</gene>
<name>A0A7W7NYC7_9SPHN</name>
<dbReference type="Gene3D" id="2.20.200.10">
    <property type="entry name" value="Outer membrane efflux proteins (OEP)"/>
    <property type="match status" value="1"/>
</dbReference>
<keyword evidence="3" id="KW-1185">Reference proteome</keyword>
<evidence type="ECO:0000313" key="2">
    <source>
        <dbReference type="EMBL" id="MBB4860105.1"/>
    </source>
</evidence>
<proteinExistence type="inferred from homology"/>
<evidence type="ECO:0000313" key="3">
    <source>
        <dbReference type="Proteomes" id="UP000555448"/>
    </source>
</evidence>
<dbReference type="Gene3D" id="1.20.1600.10">
    <property type="entry name" value="Outer membrane efflux proteins (OEP)"/>
    <property type="match status" value="1"/>
</dbReference>
<dbReference type="GO" id="GO:0015562">
    <property type="term" value="F:efflux transmembrane transporter activity"/>
    <property type="evidence" value="ECO:0007669"/>
    <property type="project" value="InterPro"/>
</dbReference>